<proteinExistence type="inferred from homology"/>
<accession>A0ABT8A0K9</accession>
<dbReference type="Pfam" id="PF03401">
    <property type="entry name" value="TctC"/>
    <property type="match status" value="1"/>
</dbReference>
<name>A0ABT8A0K9_9PROT</name>
<keyword evidence="3" id="KW-1185">Reference proteome</keyword>
<dbReference type="Gene3D" id="3.40.190.10">
    <property type="entry name" value="Periplasmic binding protein-like II"/>
    <property type="match status" value="1"/>
</dbReference>
<dbReference type="CDD" id="cd07012">
    <property type="entry name" value="PBP2_Bug_TTT"/>
    <property type="match status" value="1"/>
</dbReference>
<evidence type="ECO:0000313" key="3">
    <source>
        <dbReference type="Proteomes" id="UP001529369"/>
    </source>
</evidence>
<sequence>MMRRRGLLGAAALALPAAGRAQEAPPPGLAGKPVRIVIGFTPGGAVDILARAVAPRLGEALGQPVVVENRPGAGAAIATEAVVRAPPDGLTLGYASVGVLVVAPLVFRDLPYDPAQDLQPVGLLADIANVLVVPPSRPWHRLEEFLAAARARPGSLNWGHSGVGTAGFLAAYLLDQMAGISTVGVAYRGGAPLATDLMGGRLDYALSTSASVLGQIREGKLRALAVSSPVRQPWLPEVPTIAEAGVPGFGVAGWGGLVVPRATPAPIVARLEAALRETVADAGVRALFHRNGLLPLEGGAADFAALWASETARWTPVIRASGARPD</sequence>
<gene>
    <name evidence="2" type="ORF">QWZ14_02455</name>
</gene>
<organism evidence="2 3">
    <name type="scientific">Paeniroseomonas aquatica</name>
    <dbReference type="NCBI Taxonomy" id="373043"/>
    <lineage>
        <taxon>Bacteria</taxon>
        <taxon>Pseudomonadati</taxon>
        <taxon>Pseudomonadota</taxon>
        <taxon>Alphaproteobacteria</taxon>
        <taxon>Acetobacterales</taxon>
        <taxon>Acetobacteraceae</taxon>
        <taxon>Paeniroseomonas</taxon>
    </lineage>
</organism>
<dbReference type="PIRSF" id="PIRSF017082">
    <property type="entry name" value="YflP"/>
    <property type="match status" value="1"/>
</dbReference>
<evidence type="ECO:0000313" key="2">
    <source>
        <dbReference type="EMBL" id="MDN3563239.1"/>
    </source>
</evidence>
<dbReference type="InterPro" id="IPR042100">
    <property type="entry name" value="Bug_dom1"/>
</dbReference>
<dbReference type="SUPFAM" id="SSF53850">
    <property type="entry name" value="Periplasmic binding protein-like II"/>
    <property type="match status" value="1"/>
</dbReference>
<dbReference type="EMBL" id="JAUFPN010000020">
    <property type="protein sequence ID" value="MDN3563239.1"/>
    <property type="molecule type" value="Genomic_DNA"/>
</dbReference>
<dbReference type="Gene3D" id="3.40.190.150">
    <property type="entry name" value="Bordetella uptake gene, domain 1"/>
    <property type="match status" value="1"/>
</dbReference>
<evidence type="ECO:0000256" key="1">
    <source>
        <dbReference type="ARBA" id="ARBA00006987"/>
    </source>
</evidence>
<comment type="similarity">
    <text evidence="1">Belongs to the UPF0065 (bug) family.</text>
</comment>
<dbReference type="PANTHER" id="PTHR42928:SF5">
    <property type="entry name" value="BLR1237 PROTEIN"/>
    <property type="match status" value="1"/>
</dbReference>
<reference evidence="3" key="1">
    <citation type="journal article" date="2019" name="Int. J. Syst. Evol. Microbiol.">
        <title>The Global Catalogue of Microorganisms (GCM) 10K type strain sequencing project: providing services to taxonomists for standard genome sequencing and annotation.</title>
        <authorList>
            <consortium name="The Broad Institute Genomics Platform"/>
            <consortium name="The Broad Institute Genome Sequencing Center for Infectious Disease"/>
            <person name="Wu L."/>
            <person name="Ma J."/>
        </authorList>
    </citation>
    <scope>NUCLEOTIDE SEQUENCE [LARGE SCALE GENOMIC DNA]</scope>
    <source>
        <strain evidence="3">CECT 7131</strain>
    </source>
</reference>
<dbReference type="InterPro" id="IPR005064">
    <property type="entry name" value="BUG"/>
</dbReference>
<dbReference type="RefSeq" id="WP_290314977.1">
    <property type="nucleotide sequence ID" value="NZ_JAUFPN010000020.1"/>
</dbReference>
<dbReference type="PANTHER" id="PTHR42928">
    <property type="entry name" value="TRICARBOXYLATE-BINDING PROTEIN"/>
    <property type="match status" value="1"/>
</dbReference>
<protein>
    <submittedName>
        <fullName evidence="2">Tripartite tricarboxylate transporter substrate binding protein</fullName>
    </submittedName>
</protein>
<comment type="caution">
    <text evidence="2">The sequence shown here is derived from an EMBL/GenBank/DDBJ whole genome shotgun (WGS) entry which is preliminary data.</text>
</comment>
<dbReference type="Proteomes" id="UP001529369">
    <property type="component" value="Unassembled WGS sequence"/>
</dbReference>